<feature type="domain" description="ABC transmembrane type-1" evidence="9">
    <location>
        <begin position="69"/>
        <end position="257"/>
    </location>
</feature>
<evidence type="ECO:0000259" key="9">
    <source>
        <dbReference type="PROSITE" id="PS50928"/>
    </source>
</evidence>
<reference evidence="10 11" key="1">
    <citation type="submission" date="2021-04" db="EMBL/GenBank/DDBJ databases">
        <title>Whole genome analysis of root endophytic bacterium Microbacterium paraoxydans ku-mp colonizing RP-bio226 rice variety.</title>
        <authorList>
            <person name="Ulaganathan K."/>
            <person name="Latha B."/>
        </authorList>
    </citation>
    <scope>NUCLEOTIDE SEQUENCE [LARGE SCALE GENOMIC DNA]</scope>
    <source>
        <strain evidence="11">ku-mp</strain>
    </source>
</reference>
<evidence type="ECO:0000313" key="11">
    <source>
        <dbReference type="Proteomes" id="UP000678243"/>
    </source>
</evidence>
<feature type="transmembrane region" description="Helical" evidence="8">
    <location>
        <begin position="71"/>
        <end position="95"/>
    </location>
</feature>
<dbReference type="SUPFAM" id="SSF161098">
    <property type="entry name" value="MetI-like"/>
    <property type="match status" value="1"/>
</dbReference>
<evidence type="ECO:0000256" key="7">
    <source>
        <dbReference type="ARBA" id="ARBA00023136"/>
    </source>
</evidence>
<proteinExistence type="inferred from homology"/>
<sequence length="268" mass="28389">MTMVRSVPILGRILAILLGVVVTLYMLVPLLVVAGASVGENRFLTFPGQGFTLDWYVEALTSDTYLEPFRLSLVVGVTVAIIAAAVGTAAALALTRFRVPGGAAIQALLMSPLTIPTIILAIGALSIASLTIGSPNVGVLIAIHVVIAIPYVMRTVTGVMTRADHFTEEAARTLGASTWNRYRLVVLPIARPGIAAGAFFAFNVSFDDAVIALFLRTPQLETLPIAIYGQLEFSTSPTVAAVSTLMVLLTVVLMIVLERIIGLGRLFV</sequence>
<feature type="transmembrane region" description="Helical" evidence="8">
    <location>
        <begin position="193"/>
        <end position="215"/>
    </location>
</feature>
<evidence type="ECO:0000256" key="4">
    <source>
        <dbReference type="ARBA" id="ARBA00022519"/>
    </source>
</evidence>
<dbReference type="Gene3D" id="1.10.3720.10">
    <property type="entry name" value="MetI-like"/>
    <property type="match status" value="1"/>
</dbReference>
<dbReference type="InterPro" id="IPR035906">
    <property type="entry name" value="MetI-like_sf"/>
</dbReference>
<dbReference type="InterPro" id="IPR000515">
    <property type="entry name" value="MetI-like"/>
</dbReference>
<gene>
    <name evidence="10" type="ORF">KE274_00270</name>
</gene>
<keyword evidence="4" id="KW-0997">Cell inner membrane</keyword>
<comment type="subcellular location">
    <subcellularLocation>
        <location evidence="1">Cell inner membrane</location>
        <topology evidence="1">Multi-pass membrane protein</topology>
    </subcellularLocation>
    <subcellularLocation>
        <location evidence="8">Cell membrane</location>
        <topology evidence="8">Multi-pass membrane protein</topology>
    </subcellularLocation>
</comment>
<keyword evidence="2 8" id="KW-0813">Transport</keyword>
<name>A0ABS5IHU5_9MICO</name>
<keyword evidence="5 8" id="KW-0812">Transmembrane</keyword>
<dbReference type="EMBL" id="JAGTUK010000001">
    <property type="protein sequence ID" value="MBS0022534.1"/>
    <property type="molecule type" value="Genomic_DNA"/>
</dbReference>
<dbReference type="PANTHER" id="PTHR43357">
    <property type="entry name" value="INNER MEMBRANE ABC TRANSPORTER PERMEASE PROTEIN YDCV"/>
    <property type="match status" value="1"/>
</dbReference>
<feature type="transmembrane region" description="Helical" evidence="8">
    <location>
        <begin position="136"/>
        <end position="153"/>
    </location>
</feature>
<evidence type="ECO:0000256" key="6">
    <source>
        <dbReference type="ARBA" id="ARBA00022989"/>
    </source>
</evidence>
<accession>A0ABS5IHU5</accession>
<comment type="similarity">
    <text evidence="8">Belongs to the binding-protein-dependent transport system permease family.</text>
</comment>
<evidence type="ECO:0000256" key="5">
    <source>
        <dbReference type="ARBA" id="ARBA00022692"/>
    </source>
</evidence>
<evidence type="ECO:0000256" key="2">
    <source>
        <dbReference type="ARBA" id="ARBA00022448"/>
    </source>
</evidence>
<feature type="transmembrane region" description="Helical" evidence="8">
    <location>
        <begin position="107"/>
        <end position="130"/>
    </location>
</feature>
<comment type="caution">
    <text evidence="10">The sequence shown here is derived from an EMBL/GenBank/DDBJ whole genome shotgun (WGS) entry which is preliminary data.</text>
</comment>
<evidence type="ECO:0000256" key="1">
    <source>
        <dbReference type="ARBA" id="ARBA00004429"/>
    </source>
</evidence>
<dbReference type="PROSITE" id="PS50928">
    <property type="entry name" value="ABC_TM1"/>
    <property type="match status" value="1"/>
</dbReference>
<dbReference type="PANTHER" id="PTHR43357:SF4">
    <property type="entry name" value="INNER MEMBRANE ABC TRANSPORTER PERMEASE PROTEIN YDCV"/>
    <property type="match status" value="1"/>
</dbReference>
<evidence type="ECO:0000256" key="8">
    <source>
        <dbReference type="RuleBase" id="RU363032"/>
    </source>
</evidence>
<dbReference type="Pfam" id="PF00528">
    <property type="entry name" value="BPD_transp_1"/>
    <property type="match status" value="1"/>
</dbReference>
<keyword evidence="3" id="KW-1003">Cell membrane</keyword>
<feature type="transmembrane region" description="Helical" evidence="8">
    <location>
        <begin position="12"/>
        <end position="36"/>
    </location>
</feature>
<protein>
    <submittedName>
        <fullName evidence="10">ABC transporter permease</fullName>
    </submittedName>
</protein>
<keyword evidence="11" id="KW-1185">Reference proteome</keyword>
<organism evidence="10 11">
    <name type="scientific">Microbacterium paraoxydans</name>
    <dbReference type="NCBI Taxonomy" id="199592"/>
    <lineage>
        <taxon>Bacteria</taxon>
        <taxon>Bacillati</taxon>
        <taxon>Actinomycetota</taxon>
        <taxon>Actinomycetes</taxon>
        <taxon>Micrococcales</taxon>
        <taxon>Microbacteriaceae</taxon>
        <taxon>Microbacterium</taxon>
    </lineage>
</organism>
<dbReference type="CDD" id="cd06261">
    <property type="entry name" value="TM_PBP2"/>
    <property type="match status" value="1"/>
</dbReference>
<dbReference type="Proteomes" id="UP000678243">
    <property type="component" value="Unassembled WGS sequence"/>
</dbReference>
<feature type="transmembrane region" description="Helical" evidence="8">
    <location>
        <begin position="235"/>
        <end position="257"/>
    </location>
</feature>
<keyword evidence="7 8" id="KW-0472">Membrane</keyword>
<evidence type="ECO:0000256" key="3">
    <source>
        <dbReference type="ARBA" id="ARBA00022475"/>
    </source>
</evidence>
<keyword evidence="6 8" id="KW-1133">Transmembrane helix</keyword>
<evidence type="ECO:0000313" key="10">
    <source>
        <dbReference type="EMBL" id="MBS0022534.1"/>
    </source>
</evidence>